<evidence type="ECO:0000259" key="4">
    <source>
        <dbReference type="PROSITE" id="PS01124"/>
    </source>
</evidence>
<dbReference type="Pfam" id="PF12833">
    <property type="entry name" value="HTH_18"/>
    <property type="match status" value="1"/>
</dbReference>
<dbReference type="SUPFAM" id="SSF46689">
    <property type="entry name" value="Homeodomain-like"/>
    <property type="match status" value="1"/>
</dbReference>
<name>A0ABS0PCA7_9BRAD</name>
<keyword evidence="2" id="KW-0238">DNA-binding</keyword>
<dbReference type="InterPro" id="IPR009057">
    <property type="entry name" value="Homeodomain-like_sf"/>
</dbReference>
<gene>
    <name evidence="5" type="ORF">H1B27_32365</name>
</gene>
<reference evidence="5 6" key="1">
    <citation type="submission" date="2020-07" db="EMBL/GenBank/DDBJ databases">
        <title>Bradyrhizobium diversity isolated from nodules of indigenous legumes of Western Australia.</title>
        <authorList>
            <person name="Klepa M.S."/>
        </authorList>
    </citation>
    <scope>NUCLEOTIDE SEQUENCE [LARGE SCALE GENOMIC DNA]</scope>
    <source>
        <strain evidence="5 6">CNPSo 4019</strain>
    </source>
</reference>
<dbReference type="Gene3D" id="1.10.10.60">
    <property type="entry name" value="Homeodomain-like"/>
    <property type="match status" value="1"/>
</dbReference>
<evidence type="ECO:0000256" key="1">
    <source>
        <dbReference type="ARBA" id="ARBA00023015"/>
    </source>
</evidence>
<dbReference type="Pfam" id="PF14525">
    <property type="entry name" value="AraC_binding_2"/>
    <property type="match status" value="1"/>
</dbReference>
<accession>A0ABS0PCA7</accession>
<dbReference type="Proteomes" id="UP001194539">
    <property type="component" value="Unassembled WGS sequence"/>
</dbReference>
<dbReference type="InterPro" id="IPR050204">
    <property type="entry name" value="AraC_XylS_family_regulators"/>
</dbReference>
<dbReference type="PANTHER" id="PTHR46796:SF6">
    <property type="entry name" value="ARAC SUBFAMILY"/>
    <property type="match status" value="1"/>
</dbReference>
<evidence type="ECO:0000313" key="5">
    <source>
        <dbReference type="EMBL" id="MBH5390934.1"/>
    </source>
</evidence>
<organism evidence="5 6">
    <name type="scientific">Bradyrhizobium diversitatis</name>
    <dbReference type="NCBI Taxonomy" id="2755406"/>
    <lineage>
        <taxon>Bacteria</taxon>
        <taxon>Pseudomonadati</taxon>
        <taxon>Pseudomonadota</taxon>
        <taxon>Alphaproteobacteria</taxon>
        <taxon>Hyphomicrobiales</taxon>
        <taxon>Nitrobacteraceae</taxon>
        <taxon>Bradyrhizobium</taxon>
    </lineage>
</organism>
<dbReference type="EMBL" id="JACEGD010000040">
    <property type="protein sequence ID" value="MBH5390934.1"/>
    <property type="molecule type" value="Genomic_DNA"/>
</dbReference>
<dbReference type="SMART" id="SM00342">
    <property type="entry name" value="HTH_ARAC"/>
    <property type="match status" value="1"/>
</dbReference>
<evidence type="ECO:0000256" key="2">
    <source>
        <dbReference type="ARBA" id="ARBA00023125"/>
    </source>
</evidence>
<sequence>MHSGGVSDDFFGAPSLDYDAWRDAVRTICGRYSPGGIDPEAFSGRARARNICGFKAVDVSFNARTLERTHRDVRADAIDHYYVLFQMTGRSMVVQNDRTTELDVGDVALVDAALPTTYLAEAGGHWASLQLSRRSVTSHLGSEPQCPCEGRGTTAARLLRQLLHEDVENGACPSTAADAYMRLAIYDLIGALFAPSEGEDVLRHTDKLFARICAIVRGGFADPAFGPGDVADQAGISLRYLQKLFTQRHSTCTQFINAVRLDHALALLKRRSALRTSQSISDIAYASGYSDYTNFHRRFRCRFGQTPGSIGGEGRGGSDGMELAAR</sequence>
<keyword evidence="1" id="KW-0805">Transcription regulation</keyword>
<dbReference type="InterPro" id="IPR018060">
    <property type="entry name" value="HTH_AraC"/>
</dbReference>
<proteinExistence type="predicted"/>
<dbReference type="InterPro" id="IPR035418">
    <property type="entry name" value="AraC-bd_2"/>
</dbReference>
<comment type="caution">
    <text evidence="5">The sequence shown here is derived from an EMBL/GenBank/DDBJ whole genome shotgun (WGS) entry which is preliminary data.</text>
</comment>
<evidence type="ECO:0000313" key="6">
    <source>
        <dbReference type="Proteomes" id="UP001194539"/>
    </source>
</evidence>
<dbReference type="RefSeq" id="WP_197968848.1">
    <property type="nucleotide sequence ID" value="NZ_JACEGD010000040.1"/>
</dbReference>
<keyword evidence="6" id="KW-1185">Reference proteome</keyword>
<evidence type="ECO:0000256" key="3">
    <source>
        <dbReference type="ARBA" id="ARBA00023163"/>
    </source>
</evidence>
<dbReference type="PROSITE" id="PS01124">
    <property type="entry name" value="HTH_ARAC_FAMILY_2"/>
    <property type="match status" value="1"/>
</dbReference>
<keyword evidence="3" id="KW-0804">Transcription</keyword>
<dbReference type="PANTHER" id="PTHR46796">
    <property type="entry name" value="HTH-TYPE TRANSCRIPTIONAL ACTIVATOR RHAS-RELATED"/>
    <property type="match status" value="1"/>
</dbReference>
<feature type="domain" description="HTH araC/xylS-type" evidence="4">
    <location>
        <begin position="210"/>
        <end position="313"/>
    </location>
</feature>
<protein>
    <submittedName>
        <fullName evidence="5">Helix-turn-helix domain-containing protein</fullName>
    </submittedName>
</protein>